<dbReference type="GO" id="GO:0005886">
    <property type="term" value="C:plasma membrane"/>
    <property type="evidence" value="ECO:0007669"/>
    <property type="project" value="TreeGrafter"/>
</dbReference>
<feature type="domain" description="MSP" evidence="5">
    <location>
        <begin position="5"/>
        <end position="125"/>
    </location>
</feature>
<dbReference type="Gene3D" id="2.60.40.10">
    <property type="entry name" value="Immunoglobulins"/>
    <property type="match status" value="1"/>
</dbReference>
<dbReference type="InterPro" id="IPR013783">
    <property type="entry name" value="Ig-like_fold"/>
</dbReference>
<accession>A0A328E203</accession>
<proteinExistence type="inferred from homology"/>
<dbReference type="EMBL" id="NQVE01000060">
    <property type="protein sequence ID" value="RAL50471.1"/>
    <property type="molecule type" value="Genomic_DNA"/>
</dbReference>
<dbReference type="GO" id="GO:0061817">
    <property type="term" value="P:endoplasmic reticulum-plasma membrane tethering"/>
    <property type="evidence" value="ECO:0007669"/>
    <property type="project" value="TreeGrafter"/>
</dbReference>
<evidence type="ECO:0000313" key="7">
    <source>
        <dbReference type="Proteomes" id="UP000249390"/>
    </source>
</evidence>
<feature type="compositionally biased region" description="Basic and acidic residues" evidence="3">
    <location>
        <begin position="260"/>
        <end position="274"/>
    </location>
</feature>
<dbReference type="SUPFAM" id="SSF49354">
    <property type="entry name" value="PapD-like"/>
    <property type="match status" value="1"/>
</dbReference>
<dbReference type="AlphaFoldDB" id="A0A328E203"/>
<evidence type="ECO:0000256" key="1">
    <source>
        <dbReference type="ARBA" id="ARBA00008932"/>
    </source>
</evidence>
<organism evidence="6 7">
    <name type="scientific">Cuscuta australis</name>
    <dbReference type="NCBI Taxonomy" id="267555"/>
    <lineage>
        <taxon>Eukaryota</taxon>
        <taxon>Viridiplantae</taxon>
        <taxon>Streptophyta</taxon>
        <taxon>Embryophyta</taxon>
        <taxon>Tracheophyta</taxon>
        <taxon>Spermatophyta</taxon>
        <taxon>Magnoliopsida</taxon>
        <taxon>eudicotyledons</taxon>
        <taxon>Gunneridae</taxon>
        <taxon>Pentapetalae</taxon>
        <taxon>asterids</taxon>
        <taxon>lamiids</taxon>
        <taxon>Solanales</taxon>
        <taxon>Convolvulaceae</taxon>
        <taxon>Cuscuteae</taxon>
        <taxon>Cuscuta</taxon>
        <taxon>Cuscuta subgen. Grammica</taxon>
        <taxon>Cuscuta sect. Cleistogrammica</taxon>
    </lineage>
</organism>
<dbReference type="PANTHER" id="PTHR10809">
    <property type="entry name" value="VESICLE-ASSOCIATED MEMBRANE PROTEIN-ASSOCIATED PROTEIN"/>
    <property type="match status" value="1"/>
</dbReference>
<protein>
    <recommendedName>
        <fullName evidence="5">MSP domain-containing protein</fullName>
    </recommendedName>
</protein>
<gene>
    <name evidence="6" type="ORF">DM860_016938</name>
</gene>
<dbReference type="InterPro" id="IPR000535">
    <property type="entry name" value="MSP_dom"/>
</dbReference>
<sequence>MHFELVDIHPRDVKFIFEPRRQSSCTTQLINKTDKTVAFKVKTTNPKKYCVRPNAGIISSKSSCEFKIIMQAQQEPPPDMVCKDKFLVQSKVVPDGTSDKDITSETFSKDDGKYVQENKLRVVLVSPNKSPVISQVDGARSIPLNIESSPPKWLGDFIDGEPQVTRQRPANKGVKQEYQVDHVEEKFPEIDPTKDVEKAKRGNDINARKSVETNLYSPVILQTDGGHGHPVDFESSPPKWLGDHLNVETQLPPQTPAEEAVEHSQEESAETEHCEIETIKGVEEREELENEINAMKSMLNALELKLSEAEATISKLTEETRVSAQEKESLRAELAKLRERKAAVRKVEVGFPLLFVVMVALVSLLLGYIINQRHSKYV</sequence>
<dbReference type="PROSITE" id="PS50202">
    <property type="entry name" value="MSP"/>
    <property type="match status" value="1"/>
</dbReference>
<keyword evidence="4" id="KW-0472">Membrane</keyword>
<name>A0A328E203_9ASTE</name>
<evidence type="ECO:0000256" key="4">
    <source>
        <dbReference type="SAM" id="Phobius"/>
    </source>
</evidence>
<comment type="similarity">
    <text evidence="1">Belongs to the VAMP-associated protein (VAP) (TC 9.B.17) family.</text>
</comment>
<dbReference type="InterPro" id="IPR008962">
    <property type="entry name" value="PapD-like_sf"/>
</dbReference>
<keyword evidence="2" id="KW-0175">Coiled coil</keyword>
<feature type="region of interest" description="Disordered" evidence="3">
    <location>
        <begin position="254"/>
        <end position="274"/>
    </location>
</feature>
<evidence type="ECO:0000256" key="3">
    <source>
        <dbReference type="SAM" id="MobiDB-lite"/>
    </source>
</evidence>
<dbReference type="Pfam" id="PF00635">
    <property type="entry name" value="Motile_Sperm"/>
    <property type="match status" value="1"/>
</dbReference>
<dbReference type="Proteomes" id="UP000249390">
    <property type="component" value="Unassembled WGS sequence"/>
</dbReference>
<keyword evidence="7" id="KW-1185">Reference proteome</keyword>
<dbReference type="GO" id="GO:0005789">
    <property type="term" value="C:endoplasmic reticulum membrane"/>
    <property type="evidence" value="ECO:0007669"/>
    <property type="project" value="InterPro"/>
</dbReference>
<comment type="caution">
    <text evidence="6">The sequence shown here is derived from an EMBL/GenBank/DDBJ whole genome shotgun (WGS) entry which is preliminary data.</text>
</comment>
<evidence type="ECO:0000313" key="6">
    <source>
        <dbReference type="EMBL" id="RAL50471.1"/>
    </source>
</evidence>
<dbReference type="GO" id="GO:0090158">
    <property type="term" value="P:endoplasmic reticulum membrane organization"/>
    <property type="evidence" value="ECO:0007669"/>
    <property type="project" value="TreeGrafter"/>
</dbReference>
<feature type="coiled-coil region" evidence="2">
    <location>
        <begin position="285"/>
        <end position="347"/>
    </location>
</feature>
<dbReference type="FunFam" id="2.60.40.10:FF:000813">
    <property type="entry name" value="Vesicle-associated protein 1-1"/>
    <property type="match status" value="1"/>
</dbReference>
<dbReference type="InterPro" id="IPR016763">
    <property type="entry name" value="VAP"/>
</dbReference>
<dbReference type="PANTHER" id="PTHR10809:SF45">
    <property type="entry name" value="VESICLE-ASSOCIATED PROTEIN 2-2"/>
    <property type="match status" value="1"/>
</dbReference>
<feature type="transmembrane region" description="Helical" evidence="4">
    <location>
        <begin position="349"/>
        <end position="370"/>
    </location>
</feature>
<evidence type="ECO:0000259" key="5">
    <source>
        <dbReference type="PROSITE" id="PS50202"/>
    </source>
</evidence>
<keyword evidence="4" id="KW-0812">Transmembrane</keyword>
<reference evidence="6 7" key="1">
    <citation type="submission" date="2018-06" db="EMBL/GenBank/DDBJ databases">
        <title>The Genome of Cuscuta australis (Dodder) Provides Insight into the Evolution of Plant Parasitism.</title>
        <authorList>
            <person name="Liu H."/>
        </authorList>
    </citation>
    <scope>NUCLEOTIDE SEQUENCE [LARGE SCALE GENOMIC DNA]</scope>
    <source>
        <strain evidence="7">cv. Yunnan</strain>
        <tissue evidence="6">Vines</tissue>
    </source>
</reference>
<keyword evidence="4" id="KW-1133">Transmembrane helix</keyword>
<evidence type="ECO:0000256" key="2">
    <source>
        <dbReference type="SAM" id="Coils"/>
    </source>
</evidence>